<sequence length="45" mass="5307">MTPEQNFSVPVRGRPDRFRLAFPNANRSHRNSMDFLLGYNRIPCQ</sequence>
<organism evidence="1 2">
    <name type="scientific">Rhodopirellula europaea SH398</name>
    <dbReference type="NCBI Taxonomy" id="1263868"/>
    <lineage>
        <taxon>Bacteria</taxon>
        <taxon>Pseudomonadati</taxon>
        <taxon>Planctomycetota</taxon>
        <taxon>Planctomycetia</taxon>
        <taxon>Pirellulales</taxon>
        <taxon>Pirellulaceae</taxon>
        <taxon>Rhodopirellula</taxon>
    </lineage>
</organism>
<proteinExistence type="predicted"/>
<dbReference type="PATRIC" id="fig|1263868.3.peg.4384"/>
<evidence type="ECO:0000313" key="1">
    <source>
        <dbReference type="EMBL" id="EMI25325.1"/>
    </source>
</evidence>
<comment type="caution">
    <text evidence="1">The sequence shown here is derived from an EMBL/GenBank/DDBJ whole genome shotgun (WGS) entry which is preliminary data.</text>
</comment>
<evidence type="ECO:0000313" key="2">
    <source>
        <dbReference type="Proteomes" id="UP000011996"/>
    </source>
</evidence>
<reference evidence="1 2" key="1">
    <citation type="journal article" date="2013" name="Mar. Genomics">
        <title>Expression of sulfatases in Rhodopirellula baltica and the diversity of sulfatases in the genus Rhodopirellula.</title>
        <authorList>
            <person name="Wegner C.E."/>
            <person name="Richter-Heitmann T."/>
            <person name="Klindworth A."/>
            <person name="Klockow C."/>
            <person name="Richter M."/>
            <person name="Achstetter T."/>
            <person name="Glockner F.O."/>
            <person name="Harder J."/>
        </authorList>
    </citation>
    <scope>NUCLEOTIDE SEQUENCE [LARGE SCALE GENOMIC DNA]</scope>
    <source>
        <strain evidence="1 2">SH398</strain>
    </source>
</reference>
<gene>
    <name evidence="1" type="ORF">RESH_04050</name>
</gene>
<dbReference type="AlphaFoldDB" id="M5S1A8"/>
<dbReference type="Proteomes" id="UP000011996">
    <property type="component" value="Unassembled WGS sequence"/>
</dbReference>
<protein>
    <submittedName>
        <fullName evidence="1">Uncharacterized protein</fullName>
    </submittedName>
</protein>
<accession>M5S1A8</accession>
<dbReference type="STRING" id="1263868.RESH_04050"/>
<name>M5S1A8_9BACT</name>
<dbReference type="EMBL" id="ANOF01000127">
    <property type="protein sequence ID" value="EMI25325.1"/>
    <property type="molecule type" value="Genomic_DNA"/>
</dbReference>